<sequence>MTARFLRRAVLALALGVAALASPSLASPARADDRERIIGNWKLVTVTYEDPATGARTYPLGEHPTGYQIATAGGRWLALVTAEGRPVPGTDAERAAALRSMISYTGRWRVQGDRVVTRVEAAWNQAWVGTDQERIFRFEGNRLHLVGPPQPHPNLLGQVVRIIVTWERDE</sequence>
<keyword evidence="1" id="KW-0732">Signal</keyword>
<comment type="caution">
    <text evidence="3">The sequence shown here is derived from an EMBL/GenBank/DDBJ whole genome shotgun (WGS) entry which is preliminary data.</text>
</comment>
<evidence type="ECO:0000256" key="1">
    <source>
        <dbReference type="SAM" id="SignalP"/>
    </source>
</evidence>
<feature type="chain" id="PRO_5045759726" evidence="1">
    <location>
        <begin position="27"/>
        <end position="170"/>
    </location>
</feature>
<dbReference type="PROSITE" id="PS51318">
    <property type="entry name" value="TAT"/>
    <property type="match status" value="1"/>
</dbReference>
<feature type="domain" description="Lipocalin-like" evidence="2">
    <location>
        <begin position="38"/>
        <end position="168"/>
    </location>
</feature>
<feature type="signal peptide" evidence="1">
    <location>
        <begin position="1"/>
        <end position="26"/>
    </location>
</feature>
<dbReference type="InterPro" id="IPR006311">
    <property type="entry name" value="TAT_signal"/>
</dbReference>
<reference evidence="3 4" key="1">
    <citation type="submission" date="2022-06" db="EMBL/GenBank/DDBJ databases">
        <title>Roseomonas CN29.</title>
        <authorList>
            <person name="Cheng Y."/>
            <person name="He X."/>
        </authorList>
    </citation>
    <scope>NUCLEOTIDE SEQUENCE [LARGE SCALE GENOMIC DNA]</scope>
    <source>
        <strain evidence="3 4">CN29</strain>
    </source>
</reference>
<evidence type="ECO:0000313" key="3">
    <source>
        <dbReference type="EMBL" id="MCR0983360.1"/>
    </source>
</evidence>
<evidence type="ECO:0000313" key="4">
    <source>
        <dbReference type="Proteomes" id="UP001524642"/>
    </source>
</evidence>
<dbReference type="EMBL" id="JANJOU010000011">
    <property type="protein sequence ID" value="MCR0983360.1"/>
    <property type="molecule type" value="Genomic_DNA"/>
</dbReference>
<keyword evidence="4" id="KW-1185">Reference proteome</keyword>
<evidence type="ECO:0000259" key="2">
    <source>
        <dbReference type="Pfam" id="PF13924"/>
    </source>
</evidence>
<gene>
    <name evidence="3" type="ORF">NRP21_14990</name>
</gene>
<dbReference type="RefSeq" id="WP_257717025.1">
    <property type="nucleotide sequence ID" value="NZ_JANJOU010000011.1"/>
</dbReference>
<proteinExistence type="predicted"/>
<dbReference type="Proteomes" id="UP001524642">
    <property type="component" value="Unassembled WGS sequence"/>
</dbReference>
<name>A0ABT1X5H5_9PROT</name>
<protein>
    <submittedName>
        <fullName evidence="3">Lipocalin-like domain-containing protein</fullName>
    </submittedName>
</protein>
<organism evidence="3 4">
    <name type="scientific">Roseomonas populi</name>
    <dbReference type="NCBI Taxonomy" id="3121582"/>
    <lineage>
        <taxon>Bacteria</taxon>
        <taxon>Pseudomonadati</taxon>
        <taxon>Pseudomonadota</taxon>
        <taxon>Alphaproteobacteria</taxon>
        <taxon>Acetobacterales</taxon>
        <taxon>Roseomonadaceae</taxon>
        <taxon>Roseomonas</taxon>
    </lineage>
</organism>
<accession>A0ABT1X5H5</accession>
<dbReference type="Pfam" id="PF13924">
    <property type="entry name" value="Lipocalin_5"/>
    <property type="match status" value="1"/>
</dbReference>
<dbReference type="InterPro" id="IPR024311">
    <property type="entry name" value="Lipocalin-like"/>
</dbReference>